<keyword evidence="2 3" id="KW-1133">Transmembrane helix</keyword>
<reference evidence="4 5" key="1">
    <citation type="submission" date="2017-09" db="EMBL/GenBank/DDBJ databases">
        <title>Bacterial strain isolated from the female urinary microbiota.</title>
        <authorList>
            <person name="Thomas-White K."/>
            <person name="Kumar N."/>
            <person name="Forster S."/>
            <person name="Putonti C."/>
            <person name="Lawley T."/>
            <person name="Wolfe A.J."/>
        </authorList>
    </citation>
    <scope>NUCLEOTIDE SEQUENCE [LARGE SCALE GENOMIC DNA]</scope>
    <source>
        <strain evidence="4 5">UMB0852</strain>
    </source>
</reference>
<feature type="transmembrane region" description="Helical" evidence="3">
    <location>
        <begin position="12"/>
        <end position="32"/>
    </location>
</feature>
<evidence type="ECO:0000313" key="4">
    <source>
        <dbReference type="EMBL" id="PMC58639.1"/>
    </source>
</evidence>
<evidence type="ECO:0000256" key="3">
    <source>
        <dbReference type="SAM" id="Phobius"/>
    </source>
</evidence>
<dbReference type="PANTHER" id="PTHR37815">
    <property type="entry name" value="UPF0397 PROTEIN BC_2624-RELATED"/>
    <property type="match status" value="1"/>
</dbReference>
<comment type="caution">
    <text evidence="4">The sequence shown here is derived from an EMBL/GenBank/DDBJ whole genome shotgun (WGS) entry which is preliminary data.</text>
</comment>
<keyword evidence="1 3" id="KW-0812">Transmembrane</keyword>
<feature type="transmembrane region" description="Helical" evidence="3">
    <location>
        <begin position="61"/>
        <end position="77"/>
    </location>
</feature>
<dbReference type="RefSeq" id="WP_102228050.1">
    <property type="nucleotide sequence ID" value="NZ_PNFY01000037.1"/>
</dbReference>
<dbReference type="InterPro" id="IPR009825">
    <property type="entry name" value="ECF_substrate-spec-like"/>
</dbReference>
<dbReference type="EMBL" id="PNHE01000009">
    <property type="protein sequence ID" value="PMC58639.1"/>
    <property type="molecule type" value="Genomic_DNA"/>
</dbReference>
<keyword evidence="5" id="KW-1185">Reference proteome</keyword>
<dbReference type="STRING" id="84521.SAMN04487994_101622"/>
<feature type="transmembrane region" description="Helical" evidence="3">
    <location>
        <begin position="145"/>
        <end position="174"/>
    </location>
</feature>
<protein>
    <recommendedName>
        <fullName evidence="6">ECF transporter S component</fullName>
    </recommendedName>
</protein>
<dbReference type="Proteomes" id="UP000235682">
    <property type="component" value="Unassembled WGS sequence"/>
</dbReference>
<keyword evidence="3" id="KW-0472">Membrane</keyword>
<evidence type="ECO:0000313" key="5">
    <source>
        <dbReference type="Proteomes" id="UP000235682"/>
    </source>
</evidence>
<feature type="transmembrane region" description="Helical" evidence="3">
    <location>
        <begin position="108"/>
        <end position="133"/>
    </location>
</feature>
<dbReference type="AlphaFoldDB" id="A0A2N6SNK2"/>
<dbReference type="OrthoDB" id="2988652at2"/>
<gene>
    <name evidence="4" type="ORF">CJ205_03395</name>
</gene>
<accession>A0A2N6SNK2</accession>
<evidence type="ECO:0000256" key="2">
    <source>
        <dbReference type="ARBA" id="ARBA00022989"/>
    </source>
</evidence>
<feature type="transmembrane region" description="Helical" evidence="3">
    <location>
        <begin position="38"/>
        <end position="56"/>
    </location>
</feature>
<dbReference type="GO" id="GO:0016020">
    <property type="term" value="C:membrane"/>
    <property type="evidence" value="ECO:0007669"/>
    <property type="project" value="InterPro"/>
</dbReference>
<dbReference type="Gene3D" id="1.10.1760.20">
    <property type="match status" value="1"/>
</dbReference>
<evidence type="ECO:0008006" key="6">
    <source>
        <dbReference type="Google" id="ProtNLM"/>
    </source>
</evidence>
<proteinExistence type="predicted"/>
<dbReference type="PANTHER" id="PTHR37815:SF3">
    <property type="entry name" value="UPF0397 PROTEIN SPR0429"/>
    <property type="match status" value="1"/>
</dbReference>
<sequence length="186" mass="20086">MQKSYNSTFPLIEMALYAALVALSVLYIRIPIPSPNNHFIHPGNALVALSILLTGFKRGSIAGIGGLVIFDIIAGYYTSIPKVIIESLVTLLVMQGVYQNVFRKRDTVPAIATLGVVAGVTKVAMIFLMQWLTAIIVSQMTVKAAAIYAFSGLTAGTINAVATSILVPVLYFLFKPIVERYHPVGE</sequence>
<organism evidence="4 5">
    <name type="scientific">Dolosicoccus paucivorans</name>
    <dbReference type="NCBI Taxonomy" id="84521"/>
    <lineage>
        <taxon>Bacteria</taxon>
        <taxon>Bacillati</taxon>
        <taxon>Bacillota</taxon>
        <taxon>Bacilli</taxon>
        <taxon>Lactobacillales</taxon>
        <taxon>Aerococcaceae</taxon>
        <taxon>Dolosicoccus</taxon>
    </lineage>
</organism>
<evidence type="ECO:0000256" key="1">
    <source>
        <dbReference type="ARBA" id="ARBA00022692"/>
    </source>
</evidence>
<name>A0A2N6SNK2_9LACT</name>
<dbReference type="Pfam" id="PF07155">
    <property type="entry name" value="ECF-ribofla_trS"/>
    <property type="match status" value="1"/>
</dbReference>
<feature type="transmembrane region" description="Helical" evidence="3">
    <location>
        <begin position="83"/>
        <end position="101"/>
    </location>
</feature>